<name>A0ABS2EWM1_9BACE</name>
<gene>
    <name evidence="3" type="ORF">H6A31_10290</name>
</gene>
<keyword evidence="4" id="KW-1185">Reference proteome</keyword>
<evidence type="ECO:0000256" key="2">
    <source>
        <dbReference type="SAM" id="Phobius"/>
    </source>
</evidence>
<feature type="transmembrane region" description="Helical" evidence="2">
    <location>
        <begin position="151"/>
        <end position="172"/>
    </location>
</feature>
<sequence>MELLGNSQTLLGTLATLTILCVFHNDSNFIYKILEDVKKRFEDEIKSLRTNTKIEKITERTDYKLLKQIANNKTPENPKLQAEGIALMARISATKQQLQFQYVPIEGAGNTLLERIHSSKEQILAPLYTFCYCLIIFMFDELLRIPAIGHINFLCSVLTIFCMISIFFWGFIWSKFLINHIPWKSKEPLSKKEDKSKTEKSLLYSIIKKSIICILFFILGIWGTHQFFLPHRYLYGIIGSFMIPVAYIGYLKLFTQKGKKEYTHLLTLGHLLGFMLLATLLCVIFFIYIEITNSYNDWLNPFRTDMFKITNFCAILLNGLVFPFFMPYLCYYIIYKKAQRNVRDSKTKAEKIEDNLIKALEEFSQKVQ</sequence>
<evidence type="ECO:0000313" key="4">
    <source>
        <dbReference type="Proteomes" id="UP000703295"/>
    </source>
</evidence>
<keyword evidence="2" id="KW-0812">Transmembrane</keyword>
<feature type="transmembrane region" description="Helical" evidence="2">
    <location>
        <begin position="233"/>
        <end position="253"/>
    </location>
</feature>
<dbReference type="EMBL" id="JACJJW010000027">
    <property type="protein sequence ID" value="MBM6759062.1"/>
    <property type="molecule type" value="Genomic_DNA"/>
</dbReference>
<organism evidence="3 4">
    <name type="scientific">Bacteroides mediterraneensis</name>
    <dbReference type="NCBI Taxonomy" id="1841856"/>
    <lineage>
        <taxon>Bacteria</taxon>
        <taxon>Pseudomonadati</taxon>
        <taxon>Bacteroidota</taxon>
        <taxon>Bacteroidia</taxon>
        <taxon>Bacteroidales</taxon>
        <taxon>Bacteroidaceae</taxon>
        <taxon>Bacteroides</taxon>
    </lineage>
</organism>
<feature type="coiled-coil region" evidence="1">
    <location>
        <begin position="335"/>
        <end position="362"/>
    </location>
</feature>
<dbReference type="RefSeq" id="WP_204476231.1">
    <property type="nucleotide sequence ID" value="NZ_JACJJW010000027.1"/>
</dbReference>
<feature type="transmembrane region" description="Helical" evidence="2">
    <location>
        <begin position="265"/>
        <end position="289"/>
    </location>
</feature>
<reference evidence="3 4" key="1">
    <citation type="journal article" date="2021" name="Sci. Rep.">
        <title>The distribution of antibiotic resistance genes in chicken gut microbiota commensals.</title>
        <authorList>
            <person name="Juricova H."/>
            <person name="Matiasovicova J."/>
            <person name="Kubasova T."/>
            <person name="Cejkova D."/>
            <person name="Rychlik I."/>
        </authorList>
    </citation>
    <scope>NUCLEOTIDE SEQUENCE [LARGE SCALE GENOMIC DNA]</scope>
    <source>
        <strain evidence="3 4">An801</strain>
    </source>
</reference>
<proteinExistence type="predicted"/>
<evidence type="ECO:0000256" key="1">
    <source>
        <dbReference type="SAM" id="Coils"/>
    </source>
</evidence>
<keyword evidence="2" id="KW-1133">Transmembrane helix</keyword>
<accession>A0ABS2EWM1</accession>
<feature type="transmembrane region" description="Helical" evidence="2">
    <location>
        <begin position="309"/>
        <end position="334"/>
    </location>
</feature>
<evidence type="ECO:0000313" key="3">
    <source>
        <dbReference type="EMBL" id="MBM6759062.1"/>
    </source>
</evidence>
<keyword evidence="1" id="KW-0175">Coiled coil</keyword>
<comment type="caution">
    <text evidence="3">The sequence shown here is derived from an EMBL/GenBank/DDBJ whole genome shotgun (WGS) entry which is preliminary data.</text>
</comment>
<dbReference type="Proteomes" id="UP000703295">
    <property type="component" value="Unassembled WGS sequence"/>
</dbReference>
<feature type="transmembrane region" description="Helical" evidence="2">
    <location>
        <begin position="123"/>
        <end position="139"/>
    </location>
</feature>
<keyword evidence="2" id="KW-0472">Membrane</keyword>
<protein>
    <submittedName>
        <fullName evidence="3">Uncharacterized protein</fullName>
    </submittedName>
</protein>
<feature type="transmembrane region" description="Helical" evidence="2">
    <location>
        <begin position="201"/>
        <end position="221"/>
    </location>
</feature>